<evidence type="ECO:0000259" key="2">
    <source>
        <dbReference type="Pfam" id="PF04909"/>
    </source>
</evidence>
<dbReference type="GO" id="GO:0016787">
    <property type="term" value="F:hydrolase activity"/>
    <property type="evidence" value="ECO:0007669"/>
    <property type="project" value="InterPro"/>
</dbReference>
<proteinExistence type="predicted"/>
<dbReference type="InterPro" id="IPR019546">
    <property type="entry name" value="TAT_signal_bac_arc"/>
</dbReference>
<dbReference type="InterPro" id="IPR006680">
    <property type="entry name" value="Amidohydro-rel"/>
</dbReference>
<dbReference type="Pfam" id="PF04909">
    <property type="entry name" value="Amidohydro_2"/>
    <property type="match status" value="1"/>
</dbReference>
<dbReference type="AlphaFoldDB" id="A0A7I9ZS54"/>
<dbReference type="PROSITE" id="PS51318">
    <property type="entry name" value="TAT"/>
    <property type="match status" value="1"/>
</dbReference>
<dbReference type="PANTHER" id="PTHR21240">
    <property type="entry name" value="2-AMINO-3-CARBOXYLMUCONATE-6-SEMIALDEHYDE DECARBOXYLASE"/>
    <property type="match status" value="1"/>
</dbReference>
<dbReference type="PANTHER" id="PTHR21240:SF30">
    <property type="entry name" value="AMIDOHYDROLASE-RELATED DOMAIN-CONTAINING PROTEIN-RELATED"/>
    <property type="match status" value="1"/>
</dbReference>
<evidence type="ECO:0000313" key="3">
    <source>
        <dbReference type="EMBL" id="GFH03557.1"/>
    </source>
</evidence>
<dbReference type="GO" id="GO:0005829">
    <property type="term" value="C:cytosol"/>
    <property type="evidence" value="ECO:0007669"/>
    <property type="project" value="TreeGrafter"/>
</dbReference>
<accession>A0A7I9ZS54</accession>
<dbReference type="GO" id="GO:0019748">
    <property type="term" value="P:secondary metabolic process"/>
    <property type="evidence" value="ECO:0007669"/>
    <property type="project" value="TreeGrafter"/>
</dbReference>
<feature type="domain" description="Amidohydrolase-related" evidence="2">
    <location>
        <begin position="162"/>
        <end position="400"/>
    </location>
</feature>
<keyword evidence="1" id="KW-0456">Lyase</keyword>
<dbReference type="RefSeq" id="WP_205390421.1">
    <property type="nucleotide sequence ID" value="NZ_BLLB01000002.1"/>
</dbReference>
<dbReference type="NCBIfam" id="TIGR01409">
    <property type="entry name" value="TAT_signal_seq"/>
    <property type="match status" value="1"/>
</dbReference>
<dbReference type="Proteomes" id="UP000465304">
    <property type="component" value="Unassembled WGS sequence"/>
</dbReference>
<sequence length="402" mass="45034">MKALPSESYAQTVQRNIGAETDMTMRTKSLEKLVTGRRNFLGGAAALGVGAGLSACATTSNDPATEISEITLRDQDLQFIATEETYTTDELIALNAINDDHVEYLKETGLTELGPDRIGAMDEAGINVQILSAHTPGVQDLAGQEGNDFAYRLNKMIADGPMTAYPGRYQAYATLPLQDPEASADELERAVREDGFVGAMTNGFIGSKFLDHQDFEPVLARAEALDVPIYLHPGYPPKEVFDIYYKIGRPGFEAEYQEHIFSGSGYGWHQEVLTQSLRLIMTGVFDRFPRLQIIVGHMGEGLPFYYERIVEDLGEPTEGYLNKPVGQYFKDNFWYTTSAFFQDELLHLLLKYISVDRVMFATDYPFADMKEGTDWFRAVDLPRETKEKIAFRNAEKLFGIQV</sequence>
<evidence type="ECO:0000313" key="4">
    <source>
        <dbReference type="Proteomes" id="UP000465304"/>
    </source>
</evidence>
<reference evidence="3 4" key="1">
    <citation type="journal article" date="2019" name="Emerg. Microbes Infect.">
        <title>Comprehensive subspecies identification of 175 nontuberculous mycobacteria species based on 7547 genomic profiles.</title>
        <authorList>
            <person name="Matsumoto Y."/>
            <person name="Kinjo T."/>
            <person name="Motooka D."/>
            <person name="Nabeya D."/>
            <person name="Jung N."/>
            <person name="Uechi K."/>
            <person name="Horii T."/>
            <person name="Iida T."/>
            <person name="Fujita J."/>
            <person name="Nakamura S."/>
        </authorList>
    </citation>
    <scope>NUCLEOTIDE SEQUENCE [LARGE SCALE GENOMIC DNA]</scope>
    <source>
        <strain evidence="3 4">JCM 30996</strain>
    </source>
</reference>
<organism evidence="3 4">
    <name type="scientific">Mycolicibacterium hippocampi</name>
    <dbReference type="NCBI Taxonomy" id="659824"/>
    <lineage>
        <taxon>Bacteria</taxon>
        <taxon>Bacillati</taxon>
        <taxon>Actinomycetota</taxon>
        <taxon>Actinomycetes</taxon>
        <taxon>Mycobacteriales</taxon>
        <taxon>Mycobacteriaceae</taxon>
        <taxon>Mycolicibacterium</taxon>
    </lineage>
</organism>
<dbReference type="InterPro" id="IPR006311">
    <property type="entry name" value="TAT_signal"/>
</dbReference>
<dbReference type="EMBL" id="BLLB01000002">
    <property type="protein sequence ID" value="GFH03557.1"/>
    <property type="molecule type" value="Genomic_DNA"/>
</dbReference>
<comment type="caution">
    <text evidence="3">The sequence shown here is derived from an EMBL/GenBank/DDBJ whole genome shotgun (WGS) entry which is preliminary data.</text>
</comment>
<keyword evidence="4" id="KW-1185">Reference proteome</keyword>
<dbReference type="SUPFAM" id="SSF51556">
    <property type="entry name" value="Metallo-dependent hydrolases"/>
    <property type="match status" value="1"/>
</dbReference>
<dbReference type="Gene3D" id="3.20.20.140">
    <property type="entry name" value="Metal-dependent hydrolases"/>
    <property type="match status" value="1"/>
</dbReference>
<dbReference type="GO" id="GO:0016831">
    <property type="term" value="F:carboxy-lyase activity"/>
    <property type="evidence" value="ECO:0007669"/>
    <property type="project" value="InterPro"/>
</dbReference>
<dbReference type="InterPro" id="IPR032466">
    <property type="entry name" value="Metal_Hydrolase"/>
</dbReference>
<protein>
    <recommendedName>
        <fullName evidence="2">Amidohydrolase-related domain-containing protein</fullName>
    </recommendedName>
</protein>
<gene>
    <name evidence="3" type="ORF">MHIP_40400</name>
</gene>
<evidence type="ECO:0000256" key="1">
    <source>
        <dbReference type="ARBA" id="ARBA00023239"/>
    </source>
</evidence>
<name>A0A7I9ZS54_9MYCO</name>
<dbReference type="InterPro" id="IPR032465">
    <property type="entry name" value="ACMSD"/>
</dbReference>